<organism evidence="1 2">
    <name type="scientific">Brassica cretica</name>
    <name type="common">Mustard</name>
    <dbReference type="NCBI Taxonomy" id="69181"/>
    <lineage>
        <taxon>Eukaryota</taxon>
        <taxon>Viridiplantae</taxon>
        <taxon>Streptophyta</taxon>
        <taxon>Embryophyta</taxon>
        <taxon>Tracheophyta</taxon>
        <taxon>Spermatophyta</taxon>
        <taxon>Magnoliopsida</taxon>
        <taxon>eudicotyledons</taxon>
        <taxon>Gunneridae</taxon>
        <taxon>Pentapetalae</taxon>
        <taxon>rosids</taxon>
        <taxon>malvids</taxon>
        <taxon>Brassicales</taxon>
        <taxon>Brassicaceae</taxon>
        <taxon>Brassiceae</taxon>
        <taxon>Brassica</taxon>
    </lineage>
</organism>
<evidence type="ECO:0000313" key="1">
    <source>
        <dbReference type="EMBL" id="KAF2578529.1"/>
    </source>
</evidence>
<accession>A0A3N6RMH7</accession>
<sequence length="77" mass="8585">MLLSVDRQASCCVDQKTFATFSGTADLDEAKLQLVQFSEELEQGDAKNHENIDYLDVEENDVVKDEVGGEDVNIFSQ</sequence>
<dbReference type="AlphaFoldDB" id="A0A3N6RMH7"/>
<protein>
    <submittedName>
        <fullName evidence="1">Uncharacterized protein</fullName>
    </submittedName>
</protein>
<comment type="caution">
    <text evidence="1">The sequence shown here is derived from an EMBL/GenBank/DDBJ whole genome shotgun (WGS) entry which is preliminary data.</text>
</comment>
<gene>
    <name evidence="1" type="ORF">F2Q68_00002164</name>
</gene>
<proteinExistence type="predicted"/>
<evidence type="ECO:0000313" key="2">
    <source>
        <dbReference type="Proteomes" id="UP000712281"/>
    </source>
</evidence>
<dbReference type="EMBL" id="QGKW02001660">
    <property type="protein sequence ID" value="KAF2578529.1"/>
    <property type="molecule type" value="Genomic_DNA"/>
</dbReference>
<name>A0A3N6RMH7_BRACR</name>
<reference evidence="1" key="1">
    <citation type="submission" date="2019-12" db="EMBL/GenBank/DDBJ databases">
        <title>Genome sequencing and annotation of Brassica cretica.</title>
        <authorList>
            <person name="Studholme D.J."/>
            <person name="Sarris P.F."/>
        </authorList>
    </citation>
    <scope>NUCLEOTIDE SEQUENCE</scope>
    <source>
        <strain evidence="1">PFS-001/15</strain>
        <tissue evidence="1">Leaf</tissue>
    </source>
</reference>
<dbReference type="Proteomes" id="UP000712281">
    <property type="component" value="Unassembled WGS sequence"/>
</dbReference>